<comment type="caution">
    <text evidence="3">The sequence shown here is derived from an EMBL/GenBank/DDBJ whole genome shotgun (WGS) entry which is preliminary data.</text>
</comment>
<dbReference type="AlphaFoldDB" id="A0A8S9ZWX8"/>
<name>A0A8S9ZWX8_9BILA</name>
<gene>
    <name evidence="3" type="ORF">Mgra_00002387</name>
</gene>
<dbReference type="Proteomes" id="UP000605970">
    <property type="component" value="Unassembled WGS sequence"/>
</dbReference>
<evidence type="ECO:0000256" key="2">
    <source>
        <dbReference type="SAM" id="MobiDB-lite"/>
    </source>
</evidence>
<evidence type="ECO:0000313" key="3">
    <source>
        <dbReference type="EMBL" id="KAF7638161.1"/>
    </source>
</evidence>
<feature type="region of interest" description="Disordered" evidence="2">
    <location>
        <begin position="1"/>
        <end position="23"/>
    </location>
</feature>
<proteinExistence type="predicted"/>
<evidence type="ECO:0000313" key="4">
    <source>
        <dbReference type="Proteomes" id="UP000605970"/>
    </source>
</evidence>
<keyword evidence="1" id="KW-0175">Coiled coil</keyword>
<dbReference type="OrthoDB" id="5909315at2759"/>
<accession>A0A8S9ZWX8</accession>
<feature type="coiled-coil region" evidence="1">
    <location>
        <begin position="168"/>
        <end position="209"/>
    </location>
</feature>
<organism evidence="3 4">
    <name type="scientific">Meloidogyne graminicola</name>
    <dbReference type="NCBI Taxonomy" id="189291"/>
    <lineage>
        <taxon>Eukaryota</taxon>
        <taxon>Metazoa</taxon>
        <taxon>Ecdysozoa</taxon>
        <taxon>Nematoda</taxon>
        <taxon>Chromadorea</taxon>
        <taxon>Rhabditida</taxon>
        <taxon>Tylenchina</taxon>
        <taxon>Tylenchomorpha</taxon>
        <taxon>Tylenchoidea</taxon>
        <taxon>Meloidogynidae</taxon>
        <taxon>Meloidogyninae</taxon>
        <taxon>Meloidogyne</taxon>
    </lineage>
</organism>
<evidence type="ECO:0000256" key="1">
    <source>
        <dbReference type="SAM" id="Coils"/>
    </source>
</evidence>
<feature type="compositionally biased region" description="Low complexity" evidence="2">
    <location>
        <begin position="1"/>
        <end position="17"/>
    </location>
</feature>
<protein>
    <submittedName>
        <fullName evidence="3">Uncharacterized protein</fullName>
    </submittedName>
</protein>
<sequence length="214" mass="24186">MLLNTTTTNNNNTTTTTQSSTIGSDFRLIDEQPFSINSQNSTPLNKNNEINSLSSSSIFLIAEQQSFTGEVSLQMLEKKLNETNLDISKQNNRKRLSSDSNKLINNYNALNSIKTFDSSTVGLSEIRKEFKDEEMPLVDDLIKSDDIISLNPSMVAASALVIDFRSDLLKLRESVKKDLEELDILRKQNASLQEQLTERNKIILQLQRQLRGDL</sequence>
<reference evidence="3" key="1">
    <citation type="journal article" date="2020" name="Ecol. Evol.">
        <title>Genome structure and content of the rice root-knot nematode (Meloidogyne graminicola).</title>
        <authorList>
            <person name="Phan N.T."/>
            <person name="Danchin E.G.J."/>
            <person name="Klopp C."/>
            <person name="Perfus-Barbeoch L."/>
            <person name="Kozlowski D.K."/>
            <person name="Koutsovoulos G.D."/>
            <person name="Lopez-Roques C."/>
            <person name="Bouchez O."/>
            <person name="Zahm M."/>
            <person name="Besnard G."/>
            <person name="Bellafiore S."/>
        </authorList>
    </citation>
    <scope>NUCLEOTIDE SEQUENCE</scope>
    <source>
        <strain evidence="3">VN-18</strain>
    </source>
</reference>
<keyword evidence="4" id="KW-1185">Reference proteome</keyword>
<dbReference type="EMBL" id="JABEBT010000014">
    <property type="protein sequence ID" value="KAF7638161.1"/>
    <property type="molecule type" value="Genomic_DNA"/>
</dbReference>